<dbReference type="EMBL" id="UFQS01000035">
    <property type="protein sequence ID" value="SSW97954.1"/>
    <property type="molecule type" value="Genomic_DNA"/>
</dbReference>
<dbReference type="PRINTS" id="PR00153">
    <property type="entry name" value="CSAPPISMRASE"/>
</dbReference>
<feature type="region of interest" description="Disordered" evidence="10">
    <location>
        <begin position="335"/>
        <end position="492"/>
    </location>
</feature>
<dbReference type="CDD" id="cd01921">
    <property type="entry name" value="cyclophilin_RRM"/>
    <property type="match status" value="1"/>
</dbReference>
<evidence type="ECO:0000259" key="12">
    <source>
        <dbReference type="PROSITE" id="PS50102"/>
    </source>
</evidence>
<keyword evidence="6 9" id="KW-0413">Isomerase</keyword>
<dbReference type="InterPro" id="IPR035538">
    <property type="entry name" value="Cyclophilin_PPIL4"/>
</dbReference>
<gene>
    <name evidence="14" type="primary">CSON009165</name>
</gene>
<feature type="compositionally biased region" description="Basic and acidic residues" evidence="10">
    <location>
        <begin position="335"/>
        <end position="354"/>
    </location>
</feature>
<dbReference type="SUPFAM" id="SSF54928">
    <property type="entry name" value="RNA-binding domain, RBD"/>
    <property type="match status" value="1"/>
</dbReference>
<comment type="similarity">
    <text evidence="9">Belongs to the cyclophilin-type PPIase family. PPIL4 subfamily.</text>
</comment>
<dbReference type="PROSITE" id="PS50102">
    <property type="entry name" value="RRM"/>
    <property type="match status" value="1"/>
</dbReference>
<sequence length="492" mass="57230">MAVVIETTIGDITVDLFLKERPRACLNFLKLCRLKYYNYNLFHTIEENFIAQTGDPTGKGDGGGSIFGILEGIHKRYFEAESVPKIRHTEPGLLSMVGAGEGLIGSQFFFTLGSDLTSLDGIHCVIGEVTEGHEVLAKLNEAICDANGRPYKDIRITHTVVLDDPFNHPRGFREPSRSPSPTPERMQGGRIAADEDIDDTEGKTEQEINEMIAEKEAKARATILEIVGDLPDAEMAPPENVLFVCKLNPVTTDDDLTIIFSRFGKIKNAEVIRDRVSGDSLQYAFIEFEDKKSCEEAYFKMDNVLIDDRRIHVDFSQSVSKIKWRGKGRWTIHEDEKEEKGKKDYRKHENNRRFPDKRHRSRSRDRERNRRSPERSHNRNRDRSRDKYSSSRIDRRHNDRDSRNYSDRHRSPKYHERNDRRRSRSRDKRESHKRRSRSRSRDVKRHKSEYSRAEKHKDKKKKSKKTKRHSSTSSSSSSSSDSDKDRKKKHRR</sequence>
<dbReference type="Pfam" id="PF00160">
    <property type="entry name" value="Pro_isomerase"/>
    <property type="match status" value="1"/>
</dbReference>
<dbReference type="CDD" id="cd12235">
    <property type="entry name" value="RRM_PPIL4"/>
    <property type="match status" value="1"/>
</dbReference>
<evidence type="ECO:0000259" key="11">
    <source>
        <dbReference type="PROSITE" id="PS50072"/>
    </source>
</evidence>
<evidence type="ECO:0000256" key="9">
    <source>
        <dbReference type="RuleBase" id="RU365081"/>
    </source>
</evidence>
<evidence type="ECO:0000256" key="6">
    <source>
        <dbReference type="ARBA" id="ARBA00023235"/>
    </source>
</evidence>
<dbReference type="InterPro" id="IPR029000">
    <property type="entry name" value="Cyclophilin-like_dom_sf"/>
</dbReference>
<evidence type="ECO:0000256" key="10">
    <source>
        <dbReference type="SAM" id="MobiDB-lite"/>
    </source>
</evidence>
<dbReference type="InterPro" id="IPR012677">
    <property type="entry name" value="Nucleotide-bd_a/b_plait_sf"/>
</dbReference>
<dbReference type="InterPro" id="IPR035542">
    <property type="entry name" value="CRIP"/>
</dbReference>
<feature type="compositionally biased region" description="Basic and acidic residues" evidence="10">
    <location>
        <begin position="166"/>
        <end position="176"/>
    </location>
</feature>
<dbReference type="GO" id="GO:0003723">
    <property type="term" value="F:RNA binding"/>
    <property type="evidence" value="ECO:0007669"/>
    <property type="project" value="UniProtKB-UniRule"/>
</dbReference>
<dbReference type="FunFam" id="2.40.100.10:FF:000015">
    <property type="entry name" value="Peptidyl-prolyl cis-trans isomerase"/>
    <property type="match status" value="1"/>
</dbReference>
<dbReference type="Gene3D" id="2.40.100.10">
    <property type="entry name" value="Cyclophilin-like"/>
    <property type="match status" value="1"/>
</dbReference>
<dbReference type="InterPro" id="IPR000504">
    <property type="entry name" value="RRM_dom"/>
</dbReference>
<dbReference type="InterPro" id="IPR035979">
    <property type="entry name" value="RBD_domain_sf"/>
</dbReference>
<name>A0A336LK79_CULSO</name>
<evidence type="ECO:0000313" key="14">
    <source>
        <dbReference type="EMBL" id="SSX18340.1"/>
    </source>
</evidence>
<dbReference type="FunFam" id="3.30.70.330:FF:000287">
    <property type="entry name" value="Peptidyl-prolyl cis-trans isomerase"/>
    <property type="match status" value="1"/>
</dbReference>
<dbReference type="SUPFAM" id="SSF50891">
    <property type="entry name" value="Cyclophilin-like"/>
    <property type="match status" value="1"/>
</dbReference>
<evidence type="ECO:0000256" key="4">
    <source>
        <dbReference type="ARBA" id="ARBA00022884"/>
    </source>
</evidence>
<feature type="domain" description="RRM" evidence="12">
    <location>
        <begin position="240"/>
        <end position="318"/>
    </location>
</feature>
<dbReference type="EC" id="5.2.1.8" evidence="9"/>
<dbReference type="SMART" id="SM00360">
    <property type="entry name" value="RRM"/>
    <property type="match status" value="1"/>
</dbReference>
<dbReference type="Gene3D" id="3.30.70.330">
    <property type="match status" value="1"/>
</dbReference>
<comment type="subcellular location">
    <subcellularLocation>
        <location evidence="3 9">Nucleus</location>
    </subcellularLocation>
</comment>
<protein>
    <recommendedName>
        <fullName evidence="9">Peptidyl-prolyl cis-trans isomerase</fullName>
        <shortName evidence="9">PPIase</shortName>
        <ecNumber evidence="9">5.2.1.8</ecNumber>
    </recommendedName>
</protein>
<dbReference type="GO" id="GO:0005634">
    <property type="term" value="C:nucleus"/>
    <property type="evidence" value="ECO:0007669"/>
    <property type="project" value="UniProtKB-SubCell"/>
</dbReference>
<feature type="domain" description="PPIase cyclophilin-type" evidence="11">
    <location>
        <begin position="1"/>
        <end position="161"/>
    </location>
</feature>
<proteinExistence type="inferred from homology"/>
<evidence type="ECO:0000313" key="13">
    <source>
        <dbReference type="EMBL" id="SSW97954.1"/>
    </source>
</evidence>
<feature type="compositionally biased region" description="Basic residues" evidence="10">
    <location>
        <begin position="457"/>
        <end position="470"/>
    </location>
</feature>
<dbReference type="InterPro" id="IPR002130">
    <property type="entry name" value="Cyclophilin-type_PPIase_dom"/>
</dbReference>
<dbReference type="PANTHER" id="PTHR45843:SF1">
    <property type="entry name" value="PEPTIDYL-PROLYL CIS-TRANS ISOMERASE-LIKE 4"/>
    <property type="match status" value="1"/>
</dbReference>
<evidence type="ECO:0000256" key="3">
    <source>
        <dbReference type="ARBA" id="ARBA00004123"/>
    </source>
</evidence>
<feature type="region of interest" description="Disordered" evidence="10">
    <location>
        <begin position="166"/>
        <end position="200"/>
    </location>
</feature>
<evidence type="ECO:0000256" key="1">
    <source>
        <dbReference type="ARBA" id="ARBA00000971"/>
    </source>
</evidence>
<dbReference type="AlphaFoldDB" id="A0A336LK79"/>
<reference evidence="14" key="2">
    <citation type="submission" date="2018-07" db="EMBL/GenBank/DDBJ databases">
        <authorList>
            <person name="Quirk P.G."/>
            <person name="Krulwich T.A."/>
        </authorList>
    </citation>
    <scope>NUCLEOTIDE SEQUENCE</scope>
</reference>
<dbReference type="VEuPathDB" id="VectorBase:CSON009165"/>
<dbReference type="OMA" id="KMRHTRM"/>
<keyword evidence="4 8" id="KW-0694">RNA-binding</keyword>
<organism evidence="14">
    <name type="scientific">Culicoides sonorensis</name>
    <name type="common">Biting midge</name>
    <dbReference type="NCBI Taxonomy" id="179676"/>
    <lineage>
        <taxon>Eukaryota</taxon>
        <taxon>Metazoa</taxon>
        <taxon>Ecdysozoa</taxon>
        <taxon>Arthropoda</taxon>
        <taxon>Hexapoda</taxon>
        <taxon>Insecta</taxon>
        <taxon>Pterygota</taxon>
        <taxon>Neoptera</taxon>
        <taxon>Endopterygota</taxon>
        <taxon>Diptera</taxon>
        <taxon>Nematocera</taxon>
        <taxon>Chironomoidea</taxon>
        <taxon>Ceratopogonidae</taxon>
        <taxon>Ceratopogoninae</taxon>
        <taxon>Culicoides</taxon>
        <taxon>Monoculicoides</taxon>
    </lineage>
</organism>
<evidence type="ECO:0000256" key="5">
    <source>
        <dbReference type="ARBA" id="ARBA00023110"/>
    </source>
</evidence>
<keyword evidence="7 9" id="KW-0539">Nucleus</keyword>
<accession>A0A336LK79</accession>
<dbReference type="PANTHER" id="PTHR45843">
    <property type="entry name" value="PEPTIDYL-PROLYL CIS-TRANS ISOMERASE-LIKE 4"/>
    <property type="match status" value="1"/>
</dbReference>
<comment type="function">
    <text evidence="2 9">PPIases accelerate the folding of proteins. It catalyzes the cis-trans isomerization of proline imidic peptide bonds in oligopeptides.</text>
</comment>
<reference evidence="13" key="1">
    <citation type="submission" date="2018-04" db="EMBL/GenBank/DDBJ databases">
        <authorList>
            <person name="Go L.Y."/>
            <person name="Mitchell J.A."/>
        </authorList>
    </citation>
    <scope>NUCLEOTIDE SEQUENCE</scope>
    <source>
        <tissue evidence="13">Whole organism</tissue>
    </source>
</reference>
<dbReference type="GO" id="GO:0003755">
    <property type="term" value="F:peptidyl-prolyl cis-trans isomerase activity"/>
    <property type="evidence" value="ECO:0007669"/>
    <property type="project" value="UniProtKB-UniRule"/>
</dbReference>
<feature type="compositionally biased region" description="Basic and acidic residues" evidence="10">
    <location>
        <begin position="364"/>
        <end position="419"/>
    </location>
</feature>
<evidence type="ECO:0000256" key="8">
    <source>
        <dbReference type="PROSITE-ProRule" id="PRU00176"/>
    </source>
</evidence>
<dbReference type="EMBL" id="UFQT01000035">
    <property type="protein sequence ID" value="SSX18340.1"/>
    <property type="molecule type" value="Genomic_DNA"/>
</dbReference>
<dbReference type="PROSITE" id="PS50072">
    <property type="entry name" value="CSA_PPIASE_2"/>
    <property type="match status" value="1"/>
</dbReference>
<evidence type="ECO:0000256" key="7">
    <source>
        <dbReference type="ARBA" id="ARBA00023242"/>
    </source>
</evidence>
<feature type="compositionally biased region" description="Low complexity" evidence="10">
    <location>
        <begin position="471"/>
        <end position="480"/>
    </location>
</feature>
<keyword evidence="5 9" id="KW-0697">Rotamase</keyword>
<comment type="catalytic activity">
    <reaction evidence="1 9">
        <text>[protein]-peptidylproline (omega=180) = [protein]-peptidylproline (omega=0)</text>
        <dbReference type="Rhea" id="RHEA:16237"/>
        <dbReference type="Rhea" id="RHEA-COMP:10747"/>
        <dbReference type="Rhea" id="RHEA-COMP:10748"/>
        <dbReference type="ChEBI" id="CHEBI:83833"/>
        <dbReference type="ChEBI" id="CHEBI:83834"/>
        <dbReference type="EC" id="5.2.1.8"/>
    </reaction>
</comment>
<evidence type="ECO:0000256" key="2">
    <source>
        <dbReference type="ARBA" id="ARBA00002388"/>
    </source>
</evidence>
<feature type="compositionally biased region" description="Basic residues" evidence="10">
    <location>
        <begin position="420"/>
        <end position="447"/>
    </location>
</feature>
<dbReference type="Pfam" id="PF00076">
    <property type="entry name" value="RRM_1"/>
    <property type="match status" value="1"/>
</dbReference>